<dbReference type="Pfam" id="PF13088">
    <property type="entry name" value="BNR_2"/>
    <property type="match status" value="1"/>
</dbReference>
<dbReference type="CDD" id="cd15482">
    <property type="entry name" value="Sialidase_non-viral"/>
    <property type="match status" value="1"/>
</dbReference>
<dbReference type="InterPro" id="IPR036278">
    <property type="entry name" value="Sialidase_sf"/>
</dbReference>
<evidence type="ECO:0000259" key="2">
    <source>
        <dbReference type="Pfam" id="PF13088"/>
    </source>
</evidence>
<accession>A0ABX1VJV5</accession>
<dbReference type="PANTHER" id="PTHR43752:SF2">
    <property type="entry name" value="BNR_ASP-BOX REPEAT FAMILY PROTEIN"/>
    <property type="match status" value="1"/>
</dbReference>
<dbReference type="EMBL" id="WTPX01000158">
    <property type="protein sequence ID" value="NNJ27482.1"/>
    <property type="molecule type" value="Genomic_DNA"/>
</dbReference>
<dbReference type="Gene3D" id="2.120.10.10">
    <property type="match status" value="1"/>
</dbReference>
<dbReference type="SUPFAM" id="SSF50939">
    <property type="entry name" value="Sialidases"/>
    <property type="match status" value="1"/>
</dbReference>
<feature type="compositionally biased region" description="Acidic residues" evidence="1">
    <location>
        <begin position="35"/>
        <end position="51"/>
    </location>
</feature>
<dbReference type="Proteomes" id="UP000609651">
    <property type="component" value="Unassembled WGS sequence"/>
</dbReference>
<dbReference type="PANTHER" id="PTHR43752">
    <property type="entry name" value="BNR/ASP-BOX REPEAT FAMILY PROTEIN"/>
    <property type="match status" value="1"/>
</dbReference>
<protein>
    <recommendedName>
        <fullName evidence="2">Sialidase domain-containing protein</fullName>
    </recommendedName>
</protein>
<dbReference type="PROSITE" id="PS51318">
    <property type="entry name" value="TAT"/>
    <property type="match status" value="1"/>
</dbReference>
<keyword evidence="4" id="KW-1185">Reference proteome</keyword>
<reference evidence="3 4" key="1">
    <citation type="journal article" date="2020" name="Syst. Appl. Microbiol.">
        <title>Alienimonas chondri sp. nov., a novel planctomycete isolated from the biofilm of the red alga Chondrus crispus.</title>
        <authorList>
            <person name="Vitorino I."/>
            <person name="Albuquerque L."/>
            <person name="Wiegand S."/>
            <person name="Kallscheuer N."/>
            <person name="da Costa M.S."/>
            <person name="Lobo-da-Cunha A."/>
            <person name="Jogler C."/>
            <person name="Lage O.M."/>
        </authorList>
    </citation>
    <scope>NUCLEOTIDE SEQUENCE [LARGE SCALE GENOMIC DNA]</scope>
    <source>
        <strain evidence="3 4">LzC2</strain>
    </source>
</reference>
<proteinExistence type="predicted"/>
<comment type="caution">
    <text evidence="3">The sequence shown here is derived from an EMBL/GenBank/DDBJ whole genome shotgun (WGS) entry which is preliminary data.</text>
</comment>
<evidence type="ECO:0000313" key="4">
    <source>
        <dbReference type="Proteomes" id="UP000609651"/>
    </source>
</evidence>
<gene>
    <name evidence="3" type="ORF">LzC2_35870</name>
</gene>
<sequence>MQRSTHWERRRWLQGAAAATVGLGVGRRAAAAQDEPVEDVPTTEEPAEDEPAATVLSTQTIGPQPGRYAGWPTLARRSNGDLVLVFSGGREAHVCPFGRVDWMVSRDEGASWTWPRTLLDSATDDRDAGVLETSRGTLLVTTFTSDAWEPILKRAEAAESWPAEQLARWQAARQRLSEEERHAELGTWMIRSTDGGRSWSSRYRVPVNAPHGPVELADGRLFYAGVQLWQTPRRVGVAQSTDDGLTWEWLAEIPARPGDDLGDYHELHAVEAPDGRLVVHIRSHSPANNRETLQTHSDDGGRSWATPYRIGVQGYPSHLLKLRSGRLLTTYGYRLQPIGNRARFSDDGGRTWSAALTISADAPSTDVGYPSTVELDDGTLLTVWYERPADADAAVLRQARWRLSG</sequence>
<feature type="domain" description="Sialidase" evidence="2">
    <location>
        <begin position="187"/>
        <end position="380"/>
    </location>
</feature>
<feature type="region of interest" description="Disordered" evidence="1">
    <location>
        <begin position="26"/>
        <end position="64"/>
    </location>
</feature>
<organism evidence="3 4">
    <name type="scientific">Alienimonas chondri</name>
    <dbReference type="NCBI Taxonomy" id="2681879"/>
    <lineage>
        <taxon>Bacteria</taxon>
        <taxon>Pseudomonadati</taxon>
        <taxon>Planctomycetota</taxon>
        <taxon>Planctomycetia</taxon>
        <taxon>Planctomycetales</taxon>
        <taxon>Planctomycetaceae</taxon>
        <taxon>Alienimonas</taxon>
    </lineage>
</organism>
<evidence type="ECO:0000313" key="3">
    <source>
        <dbReference type="EMBL" id="NNJ27482.1"/>
    </source>
</evidence>
<dbReference type="InterPro" id="IPR006311">
    <property type="entry name" value="TAT_signal"/>
</dbReference>
<name>A0ABX1VJV5_9PLAN</name>
<dbReference type="RefSeq" id="WP_185168679.1">
    <property type="nucleotide sequence ID" value="NZ_WTPX01000158.1"/>
</dbReference>
<dbReference type="InterPro" id="IPR011040">
    <property type="entry name" value="Sialidase"/>
</dbReference>
<evidence type="ECO:0000256" key="1">
    <source>
        <dbReference type="SAM" id="MobiDB-lite"/>
    </source>
</evidence>